<dbReference type="AlphaFoldDB" id="A0A4Y9JA05"/>
<comment type="caution">
    <text evidence="1">The sequence shown here is derived from an EMBL/GenBank/DDBJ whole genome shotgun (WGS) entry which is preliminary data.</text>
</comment>
<evidence type="ECO:0000313" key="2">
    <source>
        <dbReference type="Proteomes" id="UP000297253"/>
    </source>
</evidence>
<name>A0A4Y9JA05_9STRE</name>
<sequence length="151" mass="17883">MDENQRRQIWNLRSEGFSYGKIATTLNMSYNAVKKYCGRFPELKGYGNVVKQMFDEGNGKYCKQCHQLLKHHPKGRPKKFCSDYCRKTWWNTHSEEHDKTKTAYDELTCQNCGRSFLSYANPKRKYCSHECYIQTRFYKGGHNDQSTNYGD</sequence>
<accession>A0A4Y9JA05</accession>
<dbReference type="RefSeq" id="WP_135182376.1">
    <property type="nucleotide sequence ID" value="NZ_JADGKZ010000012.1"/>
</dbReference>
<gene>
    <name evidence="1" type="ORF">E4T82_08335</name>
</gene>
<proteinExistence type="predicted"/>
<protein>
    <submittedName>
        <fullName evidence="1">Helix-turn-helix domain-containing protein</fullName>
    </submittedName>
</protein>
<dbReference type="OrthoDB" id="9792035at2"/>
<dbReference type="Proteomes" id="UP000297253">
    <property type="component" value="Unassembled WGS sequence"/>
</dbReference>
<organism evidence="1 2">
    <name type="scientific">Streptococcus cuniculi</name>
    <dbReference type="NCBI Taxonomy" id="1432788"/>
    <lineage>
        <taxon>Bacteria</taxon>
        <taxon>Bacillati</taxon>
        <taxon>Bacillota</taxon>
        <taxon>Bacilli</taxon>
        <taxon>Lactobacillales</taxon>
        <taxon>Streptococcaceae</taxon>
        <taxon>Streptococcus</taxon>
    </lineage>
</organism>
<reference evidence="1 2" key="1">
    <citation type="submission" date="2019-03" db="EMBL/GenBank/DDBJ databases">
        <title>Diversity of the mouse oral microbiome.</title>
        <authorList>
            <person name="Joseph S."/>
            <person name="Aduse-Opoku J."/>
            <person name="Curtis M."/>
            <person name="Wade W."/>
            <person name="Hashim A."/>
        </authorList>
    </citation>
    <scope>NUCLEOTIDE SEQUENCE [LARGE SCALE GENOMIC DNA]</scope>
    <source>
        <strain evidence="1 2">WM131</strain>
    </source>
</reference>
<dbReference type="EMBL" id="SPPD01000012">
    <property type="protein sequence ID" value="TFU97361.1"/>
    <property type="molecule type" value="Genomic_DNA"/>
</dbReference>
<evidence type="ECO:0000313" key="1">
    <source>
        <dbReference type="EMBL" id="TFU97361.1"/>
    </source>
</evidence>